<dbReference type="AlphaFoldDB" id="A0A8H8RBM6"/>
<name>A0A8H8RBM6_9HELO</name>
<evidence type="ECO:0008006" key="3">
    <source>
        <dbReference type="Google" id="ProtNLM"/>
    </source>
</evidence>
<protein>
    <recommendedName>
        <fullName evidence="3">Integral membrane protein</fullName>
    </recommendedName>
</protein>
<dbReference type="EMBL" id="QGMH01000001">
    <property type="protein sequence ID" value="TVY31164.1"/>
    <property type="molecule type" value="Genomic_DNA"/>
</dbReference>
<evidence type="ECO:0000313" key="1">
    <source>
        <dbReference type="EMBL" id="TVY31164.1"/>
    </source>
</evidence>
<keyword evidence="2" id="KW-1185">Reference proteome</keyword>
<organism evidence="1 2">
    <name type="scientific">Lachnellula hyalina</name>
    <dbReference type="NCBI Taxonomy" id="1316788"/>
    <lineage>
        <taxon>Eukaryota</taxon>
        <taxon>Fungi</taxon>
        <taxon>Dikarya</taxon>
        <taxon>Ascomycota</taxon>
        <taxon>Pezizomycotina</taxon>
        <taxon>Leotiomycetes</taxon>
        <taxon>Helotiales</taxon>
        <taxon>Lachnaceae</taxon>
        <taxon>Lachnellula</taxon>
    </lineage>
</organism>
<dbReference type="RefSeq" id="XP_031009946.1">
    <property type="nucleotide sequence ID" value="XM_031145098.1"/>
</dbReference>
<dbReference type="OrthoDB" id="4021778at2759"/>
<dbReference type="Proteomes" id="UP000431533">
    <property type="component" value="Unassembled WGS sequence"/>
</dbReference>
<dbReference type="PANTHER" id="PTHR12459">
    <property type="entry name" value="TRANSMEMBRANE PROTEIN 135-RELATED"/>
    <property type="match status" value="1"/>
</dbReference>
<dbReference type="PANTHER" id="PTHR12459:SF15">
    <property type="entry name" value="TRANSMEMBRANE PROTEIN 135"/>
    <property type="match status" value="1"/>
</dbReference>
<accession>A0A8H8RBM6</accession>
<comment type="caution">
    <text evidence="1">The sequence shown here is derived from an EMBL/GenBank/DDBJ whole genome shotgun (WGS) entry which is preliminary data.</text>
</comment>
<evidence type="ECO:0000313" key="2">
    <source>
        <dbReference type="Proteomes" id="UP000431533"/>
    </source>
</evidence>
<gene>
    <name evidence="1" type="ORF">LHYA1_G000104</name>
</gene>
<sequence length="496" mass="55115">MTAASAQPRAPVAVTRSLEQAVPPVFRPLLRAYVLGYISSTTPRLLTLLLITLSLRRTNIDEKPVDAFLPSLVRILRGGLELQRFSTFCAALAGGSTLLQAHSIAKINCTDSIILVEIGTIEVRILLITIQLARCMSTFIAAWFSLRLLQSKKSEAFIDHVSEATPTGAPLRPIQFAGRTMDLTLFAVTRAVDVIVGELWAQRKSRRAAAGQWTMIEKLASTLTDSSIFASSCALIMWAWVYTPDRLPPSYNKWIKSAAAVDQRLLTALRRVRFGEIKYGLETGQAHVLQGMCKDYNLPLDYGDPVKSIPYPCEIVHMGVGKSCEKHALSRWVRSFLWAFSTYLPLNLILTLRTPSKKRFRHALESSARSSAFLGTFIAVYYYGICLARTRIGPRILGTSIPRRQQIDSGICIGSGCAFCGWSVLIEAAGRRKELGLFVAPRALATLFPRRYVLENQWRETLAFAISTAVVFTCVAERPERVRGVFGKLLRKVLTT</sequence>
<dbReference type="GeneID" id="41980302"/>
<dbReference type="InterPro" id="IPR026749">
    <property type="entry name" value="Tmem135"/>
</dbReference>
<proteinExistence type="predicted"/>
<reference evidence="1 2" key="1">
    <citation type="submission" date="2018-05" db="EMBL/GenBank/DDBJ databases">
        <title>Genome sequencing and assembly of the regulated plant pathogen Lachnellula willkommii and related sister species for the development of diagnostic species identification markers.</title>
        <authorList>
            <person name="Giroux E."/>
            <person name="Bilodeau G."/>
        </authorList>
    </citation>
    <scope>NUCLEOTIDE SEQUENCE [LARGE SCALE GENOMIC DNA]</scope>
    <source>
        <strain evidence="1 2">CBS 185.66</strain>
    </source>
</reference>